<evidence type="ECO:0000313" key="1">
    <source>
        <dbReference type="EMBL" id="MEM5947753.1"/>
    </source>
</evidence>
<gene>
    <name evidence="1" type="ORF">WKV44_04265</name>
</gene>
<evidence type="ECO:0000313" key="2">
    <source>
        <dbReference type="Proteomes" id="UP001466331"/>
    </source>
</evidence>
<reference evidence="1 2" key="1">
    <citation type="submission" date="2024-03" db="EMBL/GenBank/DDBJ databases">
        <title>Ignisphaera cupida sp. nov., a hyperthermophilic hydrolytic archaeon from a hot spring of Kamchatka, and proposal of Ignisphaeraceae fam. nov.</title>
        <authorList>
            <person name="Podosokorskaya O.A."/>
            <person name="Elcheninov A.G."/>
            <person name="Maltseva A.I."/>
            <person name="Zayulina K.S."/>
            <person name="Novikov A."/>
            <person name="Merkel A.Y."/>
        </authorList>
    </citation>
    <scope>NUCLEOTIDE SEQUENCE [LARGE SCALE GENOMIC DNA]</scope>
    <source>
        <strain evidence="1 2">38H-sp</strain>
    </source>
</reference>
<accession>A0ABU9UAR6</accession>
<proteinExistence type="predicted"/>
<organism evidence="1 2">
    <name type="scientific">Rarispira pelagica</name>
    <dbReference type="NCBI Taxonomy" id="3141764"/>
    <lineage>
        <taxon>Bacteria</taxon>
        <taxon>Pseudomonadati</taxon>
        <taxon>Spirochaetota</taxon>
        <taxon>Spirochaetia</taxon>
        <taxon>Winmispirales</taxon>
        <taxon>Winmispiraceae</taxon>
        <taxon>Rarispira</taxon>
    </lineage>
</organism>
<comment type="caution">
    <text evidence="1">The sequence shown here is derived from an EMBL/GenBank/DDBJ whole genome shotgun (WGS) entry which is preliminary data.</text>
</comment>
<dbReference type="Proteomes" id="UP001466331">
    <property type="component" value="Unassembled WGS sequence"/>
</dbReference>
<keyword evidence="2" id="KW-1185">Reference proteome</keyword>
<evidence type="ECO:0008006" key="3">
    <source>
        <dbReference type="Google" id="ProtNLM"/>
    </source>
</evidence>
<name>A0ABU9UAR6_9SPIR</name>
<dbReference type="EMBL" id="JBCHKQ010000002">
    <property type="protein sequence ID" value="MEM5947753.1"/>
    <property type="molecule type" value="Genomic_DNA"/>
</dbReference>
<protein>
    <recommendedName>
        <fullName evidence="3">Band 7 domain-containing protein</fullName>
    </recommendedName>
</protein>
<sequence>MKKLVIVIILALIIGIVLFWVGNISFSLSDNQYAVVFSKTSGWIEKTIEPAKITWIWQNLIPFNCKIYKYKIVNRKSSIEISGTLPSGELYSSVLPSVYNFSYLAKLKIQYSLTPDKILLIAKEGIYPENIDEWYSDIEKKIEETISSSIYKSITNTTSSPSSFKEKIFSLIRENLPDITIKDIIIEELKLPDMDIYMQAKKIYLEILNEQSKIKLELSKEESLKSEKDKIIIERLQKYGRVLKENPELLEYFKLNPANPDPLGIFEGL</sequence>
<dbReference type="RefSeq" id="WP_420069203.1">
    <property type="nucleotide sequence ID" value="NZ_JBCHKQ010000002.1"/>
</dbReference>